<dbReference type="InterPro" id="IPR046670">
    <property type="entry name" value="DUF6540"/>
</dbReference>
<proteinExistence type="predicted"/>
<evidence type="ECO:0000313" key="2">
    <source>
        <dbReference type="Proteomes" id="UP001610446"/>
    </source>
</evidence>
<comment type="caution">
    <text evidence="1">The sequence shown here is derived from an EMBL/GenBank/DDBJ whole genome shotgun (WGS) entry which is preliminary data.</text>
</comment>
<name>A0ABR4J6H3_9EURO</name>
<gene>
    <name evidence="1" type="ORF">BJY01DRAFT_252506</name>
</gene>
<accession>A0ABR4J6H3</accession>
<protein>
    <submittedName>
        <fullName evidence="1">Uncharacterized protein</fullName>
    </submittedName>
</protein>
<evidence type="ECO:0000313" key="1">
    <source>
        <dbReference type="EMBL" id="KAL2835594.1"/>
    </source>
</evidence>
<dbReference type="Proteomes" id="UP001610446">
    <property type="component" value="Unassembled WGS sequence"/>
</dbReference>
<organism evidence="1 2">
    <name type="scientific">Aspergillus pseudoustus</name>
    <dbReference type="NCBI Taxonomy" id="1810923"/>
    <lineage>
        <taxon>Eukaryota</taxon>
        <taxon>Fungi</taxon>
        <taxon>Dikarya</taxon>
        <taxon>Ascomycota</taxon>
        <taxon>Pezizomycotina</taxon>
        <taxon>Eurotiomycetes</taxon>
        <taxon>Eurotiomycetidae</taxon>
        <taxon>Eurotiales</taxon>
        <taxon>Aspergillaceae</taxon>
        <taxon>Aspergillus</taxon>
        <taxon>Aspergillus subgen. Nidulantes</taxon>
    </lineage>
</organism>
<dbReference type="EMBL" id="JBFXLU010000199">
    <property type="protein sequence ID" value="KAL2835594.1"/>
    <property type="molecule type" value="Genomic_DNA"/>
</dbReference>
<dbReference type="Pfam" id="PF20174">
    <property type="entry name" value="DUF6540"/>
    <property type="match status" value="1"/>
</dbReference>
<sequence length="124" mass="13765">MSYEVYRVVSAGMPRDHHSIFVETSDDGSGYIFQVVGNIQNGMEYDDKPAERPDESATFQGKVYIGKVSVANYPRIKAICTAIPAPKKQFEGPHCLFPGEPLRRCQEWTKEAIDALLAAGVLEN</sequence>
<reference evidence="1 2" key="1">
    <citation type="submission" date="2024-07" db="EMBL/GenBank/DDBJ databases">
        <title>Section-level genome sequencing and comparative genomics of Aspergillus sections Usti and Cavernicolus.</title>
        <authorList>
            <consortium name="Lawrence Berkeley National Laboratory"/>
            <person name="Nybo J.L."/>
            <person name="Vesth T.C."/>
            <person name="Theobald S."/>
            <person name="Frisvad J.C."/>
            <person name="Larsen T.O."/>
            <person name="Kjaerboelling I."/>
            <person name="Rothschild-Mancinelli K."/>
            <person name="Lyhne E.K."/>
            <person name="Kogle M.E."/>
            <person name="Barry K."/>
            <person name="Clum A."/>
            <person name="Na H."/>
            <person name="Ledsgaard L."/>
            <person name="Lin J."/>
            <person name="Lipzen A."/>
            <person name="Kuo A."/>
            <person name="Riley R."/>
            <person name="Mondo S."/>
            <person name="Labutti K."/>
            <person name="Haridas S."/>
            <person name="Pangalinan J."/>
            <person name="Salamov A.A."/>
            <person name="Simmons B.A."/>
            <person name="Magnuson J.K."/>
            <person name="Chen J."/>
            <person name="Drula E."/>
            <person name="Henrissat B."/>
            <person name="Wiebenga A."/>
            <person name="Lubbers R.J."/>
            <person name="Gomes A.C."/>
            <person name="Makela M.R."/>
            <person name="Stajich J."/>
            <person name="Grigoriev I.V."/>
            <person name="Mortensen U.H."/>
            <person name="De Vries R.P."/>
            <person name="Baker S.E."/>
            <person name="Andersen M.R."/>
        </authorList>
    </citation>
    <scope>NUCLEOTIDE SEQUENCE [LARGE SCALE GENOMIC DNA]</scope>
    <source>
        <strain evidence="1 2">CBS 123904</strain>
    </source>
</reference>
<keyword evidence="2" id="KW-1185">Reference proteome</keyword>